<feature type="region of interest" description="Disordered" evidence="4">
    <location>
        <begin position="251"/>
        <end position="273"/>
    </location>
</feature>
<dbReference type="InterPro" id="IPR040229">
    <property type="entry name" value="At3g27390-like"/>
</dbReference>
<gene>
    <name evidence="5" type="ORF">L1049_023918</name>
</gene>
<feature type="compositionally biased region" description="Basic and acidic residues" evidence="4">
    <location>
        <begin position="8"/>
        <end position="25"/>
    </location>
</feature>
<dbReference type="PANTHER" id="PTHR31133:SF2">
    <property type="entry name" value="EXPRESSED PROTEIN"/>
    <property type="match status" value="1"/>
</dbReference>
<proteinExistence type="predicted"/>
<evidence type="ECO:0000256" key="2">
    <source>
        <dbReference type="ARBA" id="ARBA00023163"/>
    </source>
</evidence>
<dbReference type="EMBL" id="JBBPBK010000005">
    <property type="protein sequence ID" value="KAK9284741.1"/>
    <property type="molecule type" value="Genomic_DNA"/>
</dbReference>
<feature type="region of interest" description="Disordered" evidence="4">
    <location>
        <begin position="1"/>
        <end position="32"/>
    </location>
</feature>
<dbReference type="PANTHER" id="PTHR31133">
    <property type="entry name" value="MEMBRANE PROTEIN"/>
    <property type="match status" value="1"/>
</dbReference>
<evidence type="ECO:0000256" key="4">
    <source>
        <dbReference type="SAM" id="MobiDB-lite"/>
    </source>
</evidence>
<accession>A0AAP0X0X0</accession>
<keyword evidence="2" id="KW-0804">Transcription</keyword>
<dbReference type="GO" id="GO:0010228">
    <property type="term" value="P:vegetative to reproductive phase transition of meristem"/>
    <property type="evidence" value="ECO:0007669"/>
    <property type="project" value="TreeGrafter"/>
</dbReference>
<evidence type="ECO:0000256" key="1">
    <source>
        <dbReference type="ARBA" id="ARBA00023015"/>
    </source>
</evidence>
<organism evidence="5 6">
    <name type="scientific">Liquidambar formosana</name>
    <name type="common">Formosan gum</name>
    <dbReference type="NCBI Taxonomy" id="63359"/>
    <lineage>
        <taxon>Eukaryota</taxon>
        <taxon>Viridiplantae</taxon>
        <taxon>Streptophyta</taxon>
        <taxon>Embryophyta</taxon>
        <taxon>Tracheophyta</taxon>
        <taxon>Spermatophyta</taxon>
        <taxon>Magnoliopsida</taxon>
        <taxon>eudicotyledons</taxon>
        <taxon>Gunneridae</taxon>
        <taxon>Pentapetalae</taxon>
        <taxon>Saxifragales</taxon>
        <taxon>Altingiaceae</taxon>
        <taxon>Liquidambar</taxon>
    </lineage>
</organism>
<sequence>MTPPSNGLERRKSIDNDRNDMKNGREGSYNPKLVSERSRTLKGAIQQYKAIQVWDWLFKSFEVNGRILVRDDLINVKDIEECILKGNCKKLGIKLPAWSILQCLLASAKSDSSGLVISDGVELTRTNCPRDKLLEWFIEPLFIMKEQIKGLQLDENEDLCLRKLIMGCKNEKPEDWDDTGFSSNDNVRRAQLQAIIRRLQGIVASMSRMPTFRRRFRNLVKVLYIEAVQAGASANHIGGILKSRYGGKSLTESGDTEDRDVTGNPACDNGNIV</sequence>
<dbReference type="InterPro" id="IPR035500">
    <property type="entry name" value="NHR-like_dom_sf"/>
</dbReference>
<dbReference type="AlphaFoldDB" id="A0AAP0X0X0"/>
<comment type="caution">
    <text evidence="5">The sequence shown here is derived from an EMBL/GenBank/DDBJ whole genome shotgun (WGS) entry which is preliminary data.</text>
</comment>
<keyword evidence="3" id="KW-0675">Receptor</keyword>
<reference evidence="5 6" key="1">
    <citation type="journal article" date="2024" name="Plant J.">
        <title>Genome sequences and population genomics reveal climatic adaptation and genomic divergence between two closely related sweetgum species.</title>
        <authorList>
            <person name="Xu W.Q."/>
            <person name="Ren C.Q."/>
            <person name="Zhang X.Y."/>
            <person name="Comes H.P."/>
            <person name="Liu X.H."/>
            <person name="Li Y.G."/>
            <person name="Kettle C.J."/>
            <person name="Jalonen R."/>
            <person name="Gaisberger H."/>
            <person name="Ma Y.Z."/>
            <person name="Qiu Y.X."/>
        </authorList>
    </citation>
    <scope>NUCLEOTIDE SEQUENCE [LARGE SCALE GENOMIC DNA]</scope>
    <source>
        <strain evidence="5">Hangzhou</strain>
    </source>
</reference>
<dbReference type="Proteomes" id="UP001415857">
    <property type="component" value="Unassembled WGS sequence"/>
</dbReference>
<keyword evidence="6" id="KW-1185">Reference proteome</keyword>
<protein>
    <submittedName>
        <fullName evidence="5">Uncharacterized protein</fullName>
    </submittedName>
</protein>
<evidence type="ECO:0000313" key="5">
    <source>
        <dbReference type="EMBL" id="KAK9284741.1"/>
    </source>
</evidence>
<keyword evidence="1" id="KW-0805">Transcription regulation</keyword>
<evidence type="ECO:0000313" key="6">
    <source>
        <dbReference type="Proteomes" id="UP001415857"/>
    </source>
</evidence>
<name>A0AAP0X0X0_LIQFO</name>
<evidence type="ECO:0000256" key="3">
    <source>
        <dbReference type="ARBA" id="ARBA00023170"/>
    </source>
</evidence>
<dbReference type="SUPFAM" id="SSF48508">
    <property type="entry name" value="Nuclear receptor ligand-binding domain"/>
    <property type="match status" value="1"/>
</dbReference>